<dbReference type="KEGG" id="zca:113922454"/>
<feature type="compositionally biased region" description="Basic and acidic residues" evidence="1">
    <location>
        <begin position="316"/>
        <end position="337"/>
    </location>
</feature>
<dbReference type="GeneID" id="113922454"/>
<feature type="compositionally biased region" description="Low complexity" evidence="1">
    <location>
        <begin position="238"/>
        <end position="255"/>
    </location>
</feature>
<feature type="compositionally biased region" description="Low complexity" evidence="1">
    <location>
        <begin position="171"/>
        <end position="183"/>
    </location>
</feature>
<evidence type="ECO:0000313" key="2">
    <source>
        <dbReference type="Proteomes" id="UP000515165"/>
    </source>
</evidence>
<evidence type="ECO:0000256" key="1">
    <source>
        <dbReference type="SAM" id="MobiDB-lite"/>
    </source>
</evidence>
<protein>
    <submittedName>
        <fullName evidence="3">Translation initiation factor IF-2-like</fullName>
    </submittedName>
</protein>
<organism evidence="2 3">
    <name type="scientific">Zalophus californianus</name>
    <name type="common">California sealion</name>
    <dbReference type="NCBI Taxonomy" id="9704"/>
    <lineage>
        <taxon>Eukaryota</taxon>
        <taxon>Metazoa</taxon>
        <taxon>Chordata</taxon>
        <taxon>Craniata</taxon>
        <taxon>Vertebrata</taxon>
        <taxon>Euteleostomi</taxon>
        <taxon>Mammalia</taxon>
        <taxon>Eutheria</taxon>
        <taxon>Laurasiatheria</taxon>
        <taxon>Carnivora</taxon>
        <taxon>Caniformia</taxon>
        <taxon>Pinnipedia</taxon>
        <taxon>Otariidae</taxon>
        <taxon>Zalophus</taxon>
    </lineage>
</organism>
<keyword evidence="2" id="KW-1185">Reference proteome</keyword>
<accession>A0A6J2D352</accession>
<name>A0A6J2D352_ZALCA</name>
<dbReference type="AlphaFoldDB" id="A0A6J2D352"/>
<sequence length="346" mass="36712">MGQELRMLALLSPALHPGSHTAPRVVNVNTEEGLGHRSQRGNVAAAAPSAEPGVQRALNKLPKSKAQETTGRSHATLSSPYCYERRTAESKRKHLHTSCGNAAGERCLAGACRGPTAVPGPLRPGLAPYPVPPPQAAPLRENAYGPLASCGVRTAGARPGLPLSRRRPRAEAAGAPPTGAAPAAPRPSRPSAREGSWEAGAESRCGAARAWRRGGRSTAAPGRRRCPRAGSRPRRPPARALLSRQLGGRPPGWRRAPAREQTRPRPTLVAALIQAPVPAPARGPRRPPRPPPAPRAPAAEGRADLASPQRRPSKHSPYDRSRPEAERRKPRTDERPVPKPNMAPQA</sequence>
<feature type="region of interest" description="Disordered" evidence="1">
    <location>
        <begin position="34"/>
        <end position="53"/>
    </location>
</feature>
<dbReference type="RefSeq" id="XP_027450146.1">
    <property type="nucleotide sequence ID" value="XM_027594345.2"/>
</dbReference>
<evidence type="ECO:0000313" key="3">
    <source>
        <dbReference type="RefSeq" id="XP_027450146.1"/>
    </source>
</evidence>
<feature type="compositionally biased region" description="Basic residues" evidence="1">
    <location>
        <begin position="222"/>
        <end position="237"/>
    </location>
</feature>
<proteinExistence type="predicted"/>
<gene>
    <name evidence="3" type="primary">LOC113922454</name>
</gene>
<feature type="region of interest" description="Disordered" evidence="1">
    <location>
        <begin position="153"/>
        <end position="346"/>
    </location>
</feature>
<dbReference type="Proteomes" id="UP000515165">
    <property type="component" value="Chromosome 9"/>
</dbReference>
<reference evidence="3" key="1">
    <citation type="submission" date="2025-08" db="UniProtKB">
        <authorList>
            <consortium name="RefSeq"/>
        </authorList>
    </citation>
    <scope>IDENTIFICATION</scope>
    <source>
        <tissue evidence="3">Blood</tissue>
    </source>
</reference>